<proteinExistence type="predicted"/>
<keyword evidence="1" id="KW-0812">Transmembrane</keyword>
<dbReference type="EMBL" id="MSFM01000008">
    <property type="protein sequence ID" value="PKY03173.1"/>
    <property type="molecule type" value="Genomic_DNA"/>
</dbReference>
<dbReference type="GeneID" id="36540459"/>
<organism evidence="2 3">
    <name type="scientific">Aspergillus campestris (strain IBT 28561)</name>
    <dbReference type="NCBI Taxonomy" id="1392248"/>
    <lineage>
        <taxon>Eukaryota</taxon>
        <taxon>Fungi</taxon>
        <taxon>Dikarya</taxon>
        <taxon>Ascomycota</taxon>
        <taxon>Pezizomycotina</taxon>
        <taxon>Eurotiomycetes</taxon>
        <taxon>Eurotiomycetidae</taxon>
        <taxon>Eurotiales</taxon>
        <taxon>Aspergillaceae</taxon>
        <taxon>Aspergillus</taxon>
        <taxon>Aspergillus subgen. Circumdati</taxon>
    </lineage>
</organism>
<sequence length="127" mass="13736">MSHYTMLDIYLVGQLPLDHGRTCCCDQPTSIPAADCPVAPGAFFAPSSFSNFCYTSSCRISVRIGREMEGDLCRTTVGAMWYVLLPWYTAGAFPALCLLLGGMVRYDGTAAYGVSTLVVILYGKIQG</sequence>
<accession>A0A2I1CZW2</accession>
<dbReference type="RefSeq" id="XP_024691767.1">
    <property type="nucleotide sequence ID" value="XM_024832935.1"/>
</dbReference>
<feature type="transmembrane region" description="Helical" evidence="1">
    <location>
        <begin position="81"/>
        <end position="103"/>
    </location>
</feature>
<protein>
    <submittedName>
        <fullName evidence="2">Uncharacterized protein</fullName>
    </submittedName>
</protein>
<dbReference type="Proteomes" id="UP000234254">
    <property type="component" value="Unassembled WGS sequence"/>
</dbReference>
<keyword evidence="3" id="KW-1185">Reference proteome</keyword>
<gene>
    <name evidence="2" type="ORF">P168DRAFT_178978</name>
</gene>
<feature type="transmembrane region" description="Helical" evidence="1">
    <location>
        <begin position="109"/>
        <end position="125"/>
    </location>
</feature>
<evidence type="ECO:0000313" key="2">
    <source>
        <dbReference type="EMBL" id="PKY03173.1"/>
    </source>
</evidence>
<name>A0A2I1CZW2_ASPC2</name>
<reference evidence="2" key="1">
    <citation type="submission" date="2016-12" db="EMBL/GenBank/DDBJ databases">
        <title>The genomes of Aspergillus section Nigri reveals drivers in fungal speciation.</title>
        <authorList>
            <consortium name="DOE Joint Genome Institute"/>
            <person name="Vesth T.C."/>
            <person name="Nybo J."/>
            <person name="Theobald S."/>
            <person name="Brandl J."/>
            <person name="Frisvad J.C."/>
            <person name="Nielsen K.F."/>
            <person name="Lyhne E.K."/>
            <person name="Kogle M.E."/>
            <person name="Kuo A."/>
            <person name="Riley R."/>
            <person name="Clum A."/>
            <person name="Nolan M."/>
            <person name="Lipzen A."/>
            <person name="Salamov A."/>
            <person name="Henrissat B."/>
            <person name="Wiebenga A."/>
            <person name="De vries R.P."/>
            <person name="Grigoriev I.V."/>
            <person name="Mortensen U.H."/>
            <person name="Andersen M.R."/>
            <person name="Baker S.E."/>
        </authorList>
    </citation>
    <scope>NUCLEOTIDE SEQUENCE</scope>
    <source>
        <strain evidence="2">IBT 28561</strain>
    </source>
</reference>
<dbReference type="AlphaFoldDB" id="A0A2I1CZW2"/>
<keyword evidence="1" id="KW-0472">Membrane</keyword>
<keyword evidence="1" id="KW-1133">Transmembrane helix</keyword>
<evidence type="ECO:0000313" key="3">
    <source>
        <dbReference type="Proteomes" id="UP000234254"/>
    </source>
</evidence>
<evidence type="ECO:0000256" key="1">
    <source>
        <dbReference type="SAM" id="Phobius"/>
    </source>
</evidence>
<dbReference type="VEuPathDB" id="FungiDB:P168DRAFT_178978"/>
<comment type="caution">
    <text evidence="2">The sequence shown here is derived from an EMBL/GenBank/DDBJ whole genome shotgun (WGS) entry which is preliminary data.</text>
</comment>